<dbReference type="EMBL" id="JWZX01002989">
    <property type="protein sequence ID" value="KOO25334.1"/>
    <property type="molecule type" value="Genomic_DNA"/>
</dbReference>
<dbReference type="OrthoDB" id="676979at2759"/>
<keyword evidence="2" id="KW-0677">Repeat</keyword>
<feature type="region of interest" description="Disordered" evidence="3">
    <location>
        <begin position="63"/>
        <end position="220"/>
    </location>
</feature>
<keyword evidence="1" id="KW-0433">Leucine-rich repeat</keyword>
<dbReference type="Gene3D" id="3.80.10.10">
    <property type="entry name" value="Ribonuclease Inhibitor"/>
    <property type="match status" value="6"/>
</dbReference>
<dbReference type="Pfam" id="PF08477">
    <property type="entry name" value="Roc"/>
    <property type="match status" value="1"/>
</dbReference>
<protein>
    <submittedName>
        <fullName evidence="4">Leucine rich repeat-containing protein</fullName>
    </submittedName>
</protein>
<feature type="region of interest" description="Disordered" evidence="3">
    <location>
        <begin position="846"/>
        <end position="882"/>
    </location>
</feature>
<dbReference type="InterPro" id="IPR003591">
    <property type="entry name" value="Leu-rich_rpt_typical-subtyp"/>
</dbReference>
<dbReference type="GO" id="GO:0005737">
    <property type="term" value="C:cytoplasm"/>
    <property type="evidence" value="ECO:0007669"/>
    <property type="project" value="TreeGrafter"/>
</dbReference>
<feature type="compositionally biased region" description="Polar residues" evidence="3">
    <location>
        <begin position="2057"/>
        <end position="2067"/>
    </location>
</feature>
<dbReference type="PANTHER" id="PTHR48051">
    <property type="match status" value="1"/>
</dbReference>
<dbReference type="PROSITE" id="PS51996">
    <property type="entry name" value="TR_MART"/>
    <property type="match status" value="1"/>
</dbReference>
<dbReference type="SMART" id="SM00368">
    <property type="entry name" value="LRR_RI"/>
    <property type="match status" value="8"/>
</dbReference>
<dbReference type="SMART" id="SM00364">
    <property type="entry name" value="LRR_BAC"/>
    <property type="match status" value="4"/>
</dbReference>
<dbReference type="Gene3D" id="3.90.176.10">
    <property type="entry name" value="Toxin ADP-ribosyltransferase, Chain A, domain 1"/>
    <property type="match status" value="1"/>
</dbReference>
<dbReference type="SUPFAM" id="SSF56399">
    <property type="entry name" value="ADP-ribosylation"/>
    <property type="match status" value="1"/>
</dbReference>
<feature type="compositionally biased region" description="Basic and acidic residues" evidence="3">
    <location>
        <begin position="2037"/>
        <end position="2050"/>
    </location>
</feature>
<comment type="caution">
    <text evidence="4">The sequence shown here is derived from an EMBL/GenBank/DDBJ whole genome shotgun (WGS) entry which is preliminary data.</text>
</comment>
<dbReference type="PROSITE" id="PS51450">
    <property type="entry name" value="LRR"/>
    <property type="match status" value="3"/>
</dbReference>
<dbReference type="SUPFAM" id="SSF52058">
    <property type="entry name" value="L domain-like"/>
    <property type="match status" value="1"/>
</dbReference>
<evidence type="ECO:0000256" key="1">
    <source>
        <dbReference type="ARBA" id="ARBA00022614"/>
    </source>
</evidence>
<dbReference type="InterPro" id="IPR001611">
    <property type="entry name" value="Leu-rich_rpt"/>
</dbReference>
<dbReference type="Gene3D" id="3.40.50.300">
    <property type="entry name" value="P-loop containing nucleotide triphosphate hydrolases"/>
    <property type="match status" value="2"/>
</dbReference>
<dbReference type="SUPFAM" id="SSF52047">
    <property type="entry name" value="RNI-like"/>
    <property type="match status" value="2"/>
</dbReference>
<dbReference type="InterPro" id="IPR050216">
    <property type="entry name" value="LRR_domain-containing"/>
</dbReference>
<gene>
    <name evidence="4" type="ORF">Ctob_004202</name>
</gene>
<dbReference type="Pfam" id="PF13855">
    <property type="entry name" value="LRR_8"/>
    <property type="match status" value="1"/>
</dbReference>
<feature type="compositionally biased region" description="Low complexity" evidence="3">
    <location>
        <begin position="190"/>
        <end position="209"/>
    </location>
</feature>
<dbReference type="InterPro" id="IPR027417">
    <property type="entry name" value="P-loop_NTPase"/>
</dbReference>
<reference evidence="5" key="1">
    <citation type="journal article" date="2015" name="PLoS Genet.">
        <title>Genome Sequence and Transcriptome Analyses of Chrysochromulina tobin: Metabolic Tools for Enhanced Algal Fitness in the Prominent Order Prymnesiales (Haptophyceae).</title>
        <authorList>
            <person name="Hovde B.T."/>
            <person name="Deodato C.R."/>
            <person name="Hunsperger H.M."/>
            <person name="Ryken S.A."/>
            <person name="Yost W."/>
            <person name="Jha R.K."/>
            <person name="Patterson J."/>
            <person name="Monnat R.J. Jr."/>
            <person name="Barlow S.B."/>
            <person name="Starkenburg S.R."/>
            <person name="Cattolico R.A."/>
        </authorList>
    </citation>
    <scope>NUCLEOTIDE SEQUENCE</scope>
    <source>
        <strain evidence="5">CCMP291</strain>
    </source>
</reference>
<dbReference type="Proteomes" id="UP000037460">
    <property type="component" value="Unassembled WGS sequence"/>
</dbReference>
<feature type="compositionally biased region" description="Low complexity" evidence="3">
    <location>
        <begin position="174"/>
        <end position="183"/>
    </location>
</feature>
<feature type="region of interest" description="Disordered" evidence="3">
    <location>
        <begin position="2020"/>
        <end position="2073"/>
    </location>
</feature>
<keyword evidence="5" id="KW-1185">Reference proteome</keyword>
<dbReference type="InterPro" id="IPR032675">
    <property type="entry name" value="LRR_dom_sf"/>
</dbReference>
<feature type="compositionally biased region" description="Basic and acidic residues" evidence="3">
    <location>
        <begin position="267"/>
        <end position="278"/>
    </location>
</feature>
<dbReference type="SMART" id="SM00369">
    <property type="entry name" value="LRR_TYP"/>
    <property type="match status" value="5"/>
</dbReference>
<sequence>MLNGAHVMASAMGAVALTATSAAEAARTALLLAAVVARLALGAGPSGLHATLETTRGLQFGVAKASGSSSDESRHAPKPPKLAISAKDKESSKLPSPPRPPSEKEDKTTRSAPKLNSARGARKAADNNPLGGGSSSARGKPAEKKKEGGVSEKGTPRSAATSKPSVSLPPPQDGKPSSAAPPSGAGGGASAAAPAPSARAMSAPSAKSKGPTASKGAPETKKLELYLEPEVPKPAGLVYQPIPPLPASIKKPPGVPIISPAGTRPRGRQDGAPSRHDLAPTDRIGWALLFNCFKAKFEVISGDATLLSDHDPFDLKGPRSGTSIGRIKIAPAKGTPLVERVEFSNDWLLADLHGVQHDYYQGEGTIDLKVEWRKETGGVESIMIRVTPWLAYACSVGCRMQLRKPDPKEGSRHRLWLAQGGAVFGWVTCKTTSNINNLIPSGMELPETLPSELNPLSPTEVTVPAIQAEIEFTVGSLMQVVTPQPLVMRAGCHLSTARVGVLPLKTEVRLLEIRMHDGGLRARVERVAAEEDAVVITADLNDVNHSVQRFTSAAEYESARCSYCDEARKQLEYVEDAITGSDLPIAEQVIYVNTSEYVDAAKNMRPEWKAIKEGIDMVEVLLKASKRRPEGMHLAQPGLVVAGPGTGTTWMVRQIVHSCATKLTDSDALGEGGVRLVPVIVFVQRIVRLLRDTGTDPWNVVKKRRMMIWYIENEFPGKSMKLFRDCLCQAYDMRALVILVDGVDEAASLRLHVEEFIHYELVPSGNRLLVTSRPEGITMPLYLTNFAVVSLRPLTESQQRRVAQSQMRGSAFYEHLVAITAARKRQDELWQEHYPTEAVRTKLESVEFTPSAADSTGPSLLMRTSPTPNSDSTPPLSPVTPERKKMQIMMAKGSEIEEQTAIDTLDQIIRSVATESGMAPDDVENALSWLDESSADRMPRKMEMEEDIAAFARLELRGEEIYTAVLMKLIDGVEVEIVYGPDLDEKEKQRLAVFAPERLAAMLDNKAKLTLLYLENRFAKFDPTHTRDILTYLKMRYKGQTLSCELQLIHTEILQVTERMDTYSHLRYFRLQAALKLEPGALMLPPAELDKKFEKSLLFAEEASGVPVLLSMFVLILVSGADDLAALPTSRLELYQTATDSALRRRIKRTLQKLEPLKGEESVVAVHAVTMKILEKVRNGDNLRDSIQRYVPEGNKLRPWVKALVETALEPANLSAQPCGLRMLRRIAIANQEAGRREFSSKDVALVLCSHGDELILWLRLEQNQEYGVALIKMLEPPTDTLPAVYQFKHLSFQEGLFAEHLLSVVEDPSWTGWDNDVVAAAFLNNAYMNNTCRIAAGQLGTLLAKRRKAWKFSVVEGSSLGIVGRRALWYLLEGNETLQMLDLSGNGVGLEDGMGIVNLLRSCAALKSLDLSDNSLDTLKRSQLSAVCRSLGGNVKLTELNLSNNRLGSDGCKSICTALQGCISLRYLGLSHNQPMREMALPNLLQTHKSLTDISIVEADSKWLDSRAKDNIGQALLQNEGGKLSFCECDSFALTPETKSLIWTSSLPADAVLLAGVLKTNTTLTSFASAAGNKLNDASRAAIGRALLQNKNGRVGFCDELGLREGVKSTEIDLSTSFHSVEAFMLLAGVLRANRTLTSLTMNSLKTEHIEPLAEGLRSNSTLEILRLQSSSNKAGPGGKLTVVTLPIQLLNGALQQPIIDLSSAGTLSRVSCAVVGVLLAENKTVQTLKLSKTGLGSVVQAEGGSIIFDPLSGGESTLYQLDLSEMELGDNGGRKIFEALLTGRCRRITSLILSSNGLSDETARVMHQLLQNNEVCTLTSLDLSHNIINAGMLSRAIKRNTTLKFLNVKGCGLSEESLSDIGDYLLGDDCKCRLGQIRCDLFEIEDGATHLELISRKLSVATSRVLFGVLKHNTSLKSVSILGCGIDAEGAKALEMALSTNTSITLIDLSGNKIHTSSEGVQALTRAVERNKRLEKMILDGPGSDLVFKELRRQSTLKYLNLAECGLAGSSSWEITTARSERSATGEDDEPVGGARKEDFLEPEAPLKREKRVKNVTNATNATKGSKSDAKVDEKPLEFDKFKSDLDIKTRAQLTELMVSIGQISTLESLTLDKNALADAESALLTPIGKLYNLRSLSLCGNRLTEVPSSIGSLRSLQELLLRSNQLNELPNASIGLLGSLENLDLKGNQLTYLPDSIGQLRTLKSLDVSENKLTELPASFGLLRDTLKLSVSRNPLQRPPLSVARQGIDAIRRYFNELKKSGSTTSRAARLVLLGAGLAGKTSLQRGLRHGAARPAKLDERTIQLDIHTLPLGSGAEQVVLSMWDLAGQPEYAAGLQPYIVPGSLYLLAVPAQLCADEHYPDVLGRWLDYLQAGAPEAVVQAVLTHCDELLPEGTAGKGNMSTSALEEACELQVRWVKESMRRHQGNLPAGSKRLLIQDAVPCVCAVAGGDASLANLRSRLEAIVLAKPPLLPCIGMAIPRTWILAMGFLRALRDGRDPVAVVTQNSQPEASAERAVPYVPLADAIQLWVDVVAPKLQVAADGQAIEDTLQVLVNQGEFFASSGIIFLQPDYVTRLLKPLVDHRVNKVNKVAETSLGGTTILGFTIKDPVRVALLSSAVSTFVGKGDLREELLPLLWEPVGLHEDDYGSVLMMLCASGVLFLAEHTQQGRKWIMPMRLPETQPAEQLAKWHRLRTSPGIEQLGVVYPLGALAPPGIAERLMSHLYGFGKYHAFWKGGTLIETRVHNALLLVELRTRDGGQDSRERHQDLHELVLELRGPKAQRSDLFALILNVRKRTEVLLHDFPGLLIAGKLSCPGCVFDAKHSFDPSRWALDEVTSRPQTCRKCSENVSLEGVKISQIDEMGGGAEEISLALPSREGMSVMNENKYVGELLRLGTPIEARQGIHRSLNVSGKLLWERFSEGEEAILNEFMQNISQERDAMGWSDGDWLHYVLSQTADERTLPVGYSSTKLDKGHKGMALDDFCKHPIAVGARLDRAHVLALRLYSTSVFRSINRPLREARKHPYPALVSRLVDGIVRLRAYQSQSDVQRTYEFWRGMRVEASDEFFARGTTELAFSPTMRTERKVAESMVTKDGANASVLIRLQLTMKEAGADISWLSVFPGEGEFLFPPGTYVEPKPSRGATIPGAVRVIDGLVHVKEHRIEQLAPREASP</sequence>
<evidence type="ECO:0000313" key="5">
    <source>
        <dbReference type="Proteomes" id="UP000037460"/>
    </source>
</evidence>
<dbReference type="SUPFAM" id="SSF52540">
    <property type="entry name" value="P-loop containing nucleoside triphosphate hydrolases"/>
    <property type="match status" value="1"/>
</dbReference>
<feature type="compositionally biased region" description="Basic and acidic residues" evidence="3">
    <location>
        <begin position="140"/>
        <end position="150"/>
    </location>
</feature>
<evidence type="ECO:0000313" key="4">
    <source>
        <dbReference type="EMBL" id="KOO25334.1"/>
    </source>
</evidence>
<organism evidence="4 5">
    <name type="scientific">Chrysochromulina tobinii</name>
    <dbReference type="NCBI Taxonomy" id="1460289"/>
    <lineage>
        <taxon>Eukaryota</taxon>
        <taxon>Haptista</taxon>
        <taxon>Haptophyta</taxon>
        <taxon>Prymnesiophyceae</taxon>
        <taxon>Prymnesiales</taxon>
        <taxon>Chrysochromulinaceae</taxon>
        <taxon>Chrysochromulina</taxon>
    </lineage>
</organism>
<feature type="compositionally biased region" description="Low complexity" evidence="3">
    <location>
        <begin position="864"/>
        <end position="874"/>
    </location>
</feature>
<evidence type="ECO:0000256" key="3">
    <source>
        <dbReference type="SAM" id="MobiDB-lite"/>
    </source>
</evidence>
<dbReference type="Pfam" id="PF13516">
    <property type="entry name" value="LRR_6"/>
    <property type="match status" value="2"/>
</dbReference>
<accession>A0A0M0JFG3</accession>
<feature type="region of interest" description="Disordered" evidence="3">
    <location>
        <begin position="250"/>
        <end position="278"/>
    </location>
</feature>
<name>A0A0M0JFG3_9EUKA</name>
<evidence type="ECO:0000256" key="2">
    <source>
        <dbReference type="ARBA" id="ARBA00022737"/>
    </source>
</evidence>
<proteinExistence type="predicted"/>
<dbReference type="PANTHER" id="PTHR48051:SF1">
    <property type="entry name" value="RAS SUPPRESSOR PROTEIN 1"/>
    <property type="match status" value="1"/>
</dbReference>